<keyword evidence="3" id="KW-1185">Reference proteome</keyword>
<reference evidence="2" key="1">
    <citation type="journal article" date="2014" name="Nature">
        <title>The genome of Eucalyptus grandis.</title>
        <authorList>
            <person name="Myburg A.A."/>
            <person name="Grattapaglia D."/>
            <person name="Tuskan G.A."/>
            <person name="Hellsten U."/>
            <person name="Hayes R.D."/>
            <person name="Grimwood J."/>
            <person name="Jenkins J."/>
            <person name="Lindquist E."/>
            <person name="Tice H."/>
            <person name="Bauer D."/>
            <person name="Goodstein D.M."/>
            <person name="Dubchak I."/>
            <person name="Poliakov A."/>
            <person name="Mizrachi E."/>
            <person name="Kullan A.R."/>
            <person name="Hussey S.G."/>
            <person name="Pinard D."/>
            <person name="van der Merwe K."/>
            <person name="Singh P."/>
            <person name="van Jaarsveld I."/>
            <person name="Silva-Junior O.B."/>
            <person name="Togawa R.C."/>
            <person name="Pappas M.R."/>
            <person name="Faria D.A."/>
            <person name="Sansaloni C.P."/>
            <person name="Petroli C.D."/>
            <person name="Yang X."/>
            <person name="Ranjan P."/>
            <person name="Tschaplinski T.J."/>
            <person name="Ye C.Y."/>
            <person name="Li T."/>
            <person name="Sterck L."/>
            <person name="Vanneste K."/>
            <person name="Murat F."/>
            <person name="Soler M."/>
            <person name="Clemente H.S."/>
            <person name="Saidi N."/>
            <person name="Cassan-Wang H."/>
            <person name="Dunand C."/>
            <person name="Hefer C.A."/>
            <person name="Bornberg-Bauer E."/>
            <person name="Kersting A.R."/>
            <person name="Vining K."/>
            <person name="Amarasinghe V."/>
            <person name="Ranik M."/>
            <person name="Naithani S."/>
            <person name="Elser J."/>
            <person name="Boyd A.E."/>
            <person name="Liston A."/>
            <person name="Spatafora J.W."/>
            <person name="Dharmwardhana P."/>
            <person name="Raja R."/>
            <person name="Sullivan C."/>
            <person name="Romanel E."/>
            <person name="Alves-Ferreira M."/>
            <person name="Kulheim C."/>
            <person name="Foley W."/>
            <person name="Carocha V."/>
            <person name="Paiva J."/>
            <person name="Kudrna D."/>
            <person name="Brommonschenkel S.H."/>
            <person name="Pasquali G."/>
            <person name="Byrne M."/>
            <person name="Rigault P."/>
            <person name="Tibbits J."/>
            <person name="Spokevicius A."/>
            <person name="Jones R.C."/>
            <person name="Steane D.A."/>
            <person name="Vaillancourt R.E."/>
            <person name="Potts B.M."/>
            <person name="Joubert F."/>
            <person name="Barry K."/>
            <person name="Pappas G.J."/>
            <person name="Strauss S.H."/>
            <person name="Jaiswal P."/>
            <person name="Grima-Pettenati J."/>
            <person name="Salse J."/>
            <person name="Van de Peer Y."/>
            <person name="Rokhsar D.S."/>
            <person name="Schmutz J."/>
        </authorList>
    </citation>
    <scope>NUCLEOTIDE SEQUENCE</scope>
    <source>
        <tissue evidence="2">Leaf extractions</tissue>
    </source>
</reference>
<feature type="signal peptide" evidence="1">
    <location>
        <begin position="1"/>
        <end position="19"/>
    </location>
</feature>
<comment type="caution">
    <text evidence="2">The sequence shown here is derived from an EMBL/GenBank/DDBJ whole genome shotgun (WGS) entry which is preliminary data.</text>
</comment>
<dbReference type="EMBL" id="MU849421">
    <property type="protein sequence ID" value="KAK2631628.1"/>
    <property type="molecule type" value="Genomic_DNA"/>
</dbReference>
<dbReference type="AlphaFoldDB" id="A0AAD9T8Z0"/>
<proteinExistence type="predicted"/>
<feature type="chain" id="PRO_5042442598" evidence="1">
    <location>
        <begin position="20"/>
        <end position="143"/>
    </location>
</feature>
<sequence length="143" mass="15619">MSLPIYFIGSLLALLKSNCKLCTEMNIETVIAGEVAVEAGNNMITTGTETGKGVIATEVGAIAQVLIIAEIEGHPSMMARTEVGVDHTQVHPGVLGKPNMRGVTLQIRDLLHLKVLMYKMMYKMVNRFSAPQRCAQWMSCRSP</sequence>
<dbReference type="Proteomes" id="UP000030711">
    <property type="component" value="Unassembled WGS sequence"/>
</dbReference>
<gene>
    <name evidence="2" type="ORF">EUGRSUZ_L02664</name>
</gene>
<evidence type="ECO:0000256" key="1">
    <source>
        <dbReference type="SAM" id="SignalP"/>
    </source>
</evidence>
<evidence type="ECO:0000313" key="2">
    <source>
        <dbReference type="EMBL" id="KAK2631629.1"/>
    </source>
</evidence>
<evidence type="ECO:0000313" key="3">
    <source>
        <dbReference type="Proteomes" id="UP000030711"/>
    </source>
</evidence>
<name>A0AAD9T8Z0_EUCGR</name>
<keyword evidence="1" id="KW-0732">Signal</keyword>
<reference evidence="2" key="3">
    <citation type="submission" date="2023-07" db="EMBL/GenBank/DDBJ databases">
        <authorList>
            <person name="Myburg A.A."/>
            <person name="Grattapaglia D."/>
            <person name="Tuskan G.A."/>
            <person name="Hellsten U."/>
            <person name="Hayes R.D."/>
            <person name="Grimwood J."/>
            <person name="Jenkins J."/>
            <person name="Lindquist E."/>
            <person name="Tice H."/>
            <person name="Bauer D."/>
            <person name="Goodstein D.M."/>
            <person name="Dubchak I."/>
            <person name="Poliakov A."/>
            <person name="Mizrachi E."/>
            <person name="Kullan A.R."/>
            <person name="Hussey S.G."/>
            <person name="Pinard D."/>
            <person name="Van D.M."/>
            <person name="Singh P."/>
            <person name="Van J.I."/>
            <person name="Silva-Junior O.B."/>
            <person name="Togawa R.C."/>
            <person name="Pappas M.R."/>
            <person name="Faria D.A."/>
            <person name="Sansaloni C.P."/>
            <person name="Petroli C.D."/>
            <person name="Yang X."/>
            <person name="Ranjan P."/>
            <person name="Tschaplinski T.J."/>
            <person name="Ye C.Y."/>
            <person name="Li T."/>
            <person name="Sterck L."/>
            <person name="Vanneste K."/>
            <person name="Murat F."/>
            <person name="Soler M."/>
            <person name="Clemente H.S."/>
            <person name="Saidi N."/>
            <person name="Cassan-Wang H."/>
            <person name="Dunand C."/>
            <person name="Hefer C.A."/>
            <person name="Bornberg-Bauer E."/>
            <person name="Kersting A.R."/>
            <person name="Vining K."/>
            <person name="Amarasinghe V."/>
            <person name="Ranik M."/>
            <person name="Naithani S."/>
            <person name="Elser J."/>
            <person name="Boyd A.E."/>
            <person name="Liston A."/>
            <person name="Spatafora J.W."/>
            <person name="Dharmwardhana P."/>
            <person name="Raja R."/>
            <person name="Sullivan C."/>
            <person name="Romanel E."/>
            <person name="Alves-Ferreira M."/>
            <person name="Kulheim C."/>
            <person name="Foley W."/>
            <person name="Carocha V."/>
            <person name="Paiva J."/>
            <person name="Kudrna D."/>
            <person name="Brommonschenkel S.H."/>
            <person name="Pasquali G."/>
            <person name="Byrne M."/>
            <person name="Rigault P."/>
            <person name="Tibbits J."/>
            <person name="Spokevicius A."/>
            <person name="Jones R.C."/>
            <person name="Steane D.A."/>
            <person name="Vaillancourt R.E."/>
            <person name="Potts B.M."/>
            <person name="Joubert F."/>
            <person name="Barry K."/>
            <person name="Pappas G.J."/>
            <person name="Strauss S.H."/>
            <person name="Jaiswal P."/>
            <person name="Grima-Pettenati J."/>
            <person name="Salse J."/>
            <person name="Van D.P."/>
            <person name="Rokhsar D.S."/>
            <person name="Schmutz J."/>
        </authorList>
    </citation>
    <scope>NUCLEOTIDE SEQUENCE</scope>
    <source>
        <tissue evidence="2">Leaf extractions</tissue>
    </source>
</reference>
<reference evidence="2" key="2">
    <citation type="submission" date="2023-04" db="EMBL/GenBank/DDBJ databases">
        <title>WGS assembly of Eucalyptus grandis.</title>
        <authorList>
            <person name="Myburg A."/>
            <person name="Grattapaglia D."/>
            <person name="Tuskan G."/>
            <person name="Hellsten U."/>
            <person name="Hayes R."/>
            <person name="Grimwood J."/>
            <person name="Jenkins J."/>
            <person name="Lindquist E."/>
            <person name="Tice H."/>
            <person name="Bauer D."/>
            <person name="Goodstein D."/>
            <person name="Dubchak I."/>
            <person name="Poliakov A."/>
            <person name="Mizrachi E."/>
            <person name="Kullan A."/>
            <person name="Hussey S."/>
            <person name="Pinard D."/>
            <person name="Van D."/>
            <person name="Singh P."/>
            <person name="Van J."/>
            <person name="Silva-Junior O."/>
            <person name="Togawa R."/>
            <person name="Pappas M."/>
            <person name="Faria D."/>
            <person name="Sansaloni C."/>
            <person name="Petroli C."/>
            <person name="Yang X."/>
            <person name="Ranjan P."/>
            <person name="Tschaplinski T."/>
            <person name="Ye C."/>
            <person name="Li T."/>
            <person name="Sterck L."/>
            <person name="Vanneste K."/>
            <person name="Murat F."/>
            <person name="Soler M."/>
            <person name="Clemente H."/>
            <person name="Saidi N."/>
            <person name="Cassan-Wang H."/>
            <person name="Dunand C."/>
            <person name="Hefer C."/>
            <person name="Bornberg-Bauer E."/>
            <person name="Kersting A."/>
            <person name="Vining K."/>
            <person name="Amarasinghe V."/>
            <person name="Ranik M."/>
            <person name="Naithani S."/>
            <person name="Elser J."/>
            <person name="Boyd A."/>
            <person name="Liston A."/>
            <person name="Spatafora J."/>
            <person name="Dharmwardhana P."/>
            <person name="Raja R."/>
            <person name="Sullivan C."/>
            <person name="Romanel E."/>
            <person name="Alves-Ferreira M."/>
            <person name="Kulheim C."/>
            <person name="Foley W."/>
            <person name="Carocha V."/>
            <person name="Paiva J."/>
            <person name="Kudrna D."/>
            <person name="Brommonschenkel S."/>
            <person name="Pasquali G."/>
            <person name="Byrne M."/>
            <person name="Rigault P."/>
            <person name="Tibbits J."/>
            <person name="Spokevicius A."/>
            <person name="Jones R."/>
            <person name="Steane D."/>
            <person name="Vaillancourt R."/>
            <person name="Potts B."/>
            <person name="Joubert F."/>
            <person name="Barry K."/>
            <person name="Pappas G."/>
            <person name="Strauss S."/>
            <person name="Jaiswal P."/>
            <person name="Grima-Pettenati J."/>
            <person name="Salse J."/>
            <person name="Van D."/>
            <person name="Rokhsar D."/>
            <person name="Schmutz J."/>
        </authorList>
    </citation>
    <scope>NUCLEOTIDE SEQUENCE</scope>
    <source>
        <tissue evidence="2">Leaf extractions</tissue>
    </source>
</reference>
<dbReference type="EMBL" id="MU849421">
    <property type="protein sequence ID" value="KAK2631629.1"/>
    <property type="molecule type" value="Genomic_DNA"/>
</dbReference>
<dbReference type="EMBL" id="MU849421">
    <property type="protein sequence ID" value="KAK2631626.1"/>
    <property type="molecule type" value="Genomic_DNA"/>
</dbReference>
<accession>A0AAD9T8Z0</accession>
<dbReference type="EMBL" id="MU849421">
    <property type="protein sequence ID" value="KAK2631627.1"/>
    <property type="molecule type" value="Genomic_DNA"/>
</dbReference>
<protein>
    <submittedName>
        <fullName evidence="2">Uncharacterized protein</fullName>
    </submittedName>
</protein>
<organism evidence="2 3">
    <name type="scientific">Eucalyptus grandis</name>
    <name type="common">Flooded gum</name>
    <dbReference type="NCBI Taxonomy" id="71139"/>
    <lineage>
        <taxon>Eukaryota</taxon>
        <taxon>Viridiplantae</taxon>
        <taxon>Streptophyta</taxon>
        <taxon>Embryophyta</taxon>
        <taxon>Tracheophyta</taxon>
        <taxon>Spermatophyta</taxon>
        <taxon>Magnoliopsida</taxon>
        <taxon>eudicotyledons</taxon>
        <taxon>Gunneridae</taxon>
        <taxon>Pentapetalae</taxon>
        <taxon>rosids</taxon>
        <taxon>malvids</taxon>
        <taxon>Myrtales</taxon>
        <taxon>Myrtaceae</taxon>
        <taxon>Myrtoideae</taxon>
        <taxon>Eucalypteae</taxon>
        <taxon>Eucalyptus</taxon>
    </lineage>
</organism>